<sequence length="517" mass="55803">MSGIIKSFFEPPDKLREDSSFWALIAVALGVTCLVVVPAQYFLFAVAGGKLIERIRALSFQSIVRQEISWFDNASNSSGALGTRLSVDALNVRRLAGDNLALIMQSIATLGYAQVKFLKGFSEDAKEMYEDASQVATDAVGSIRTVASFCAEKRVVAAYSDKCEALRKQGIRSGVVGGLGYGFSFLMLFFTYGLCFYVGAQFVRQGKTTFPDVFKVFFALVLAAIGVSQASALASDATKARDSAISIFSVLDRESKIDSSSGDGMTLEVVSGNIDFSNVSFKYPLRPDVQIFSDFTLRIPSGKTVALVGESGSGKSTIIALLERFYDPDSGRISLDGVEIKSLRVSWLRDQMGLVGQEPVLFNDTIRANITYGKHGGATEEEVVAVAKAANAHEFISGLPQGYDTMVGEKGIQLSGGQKQRVAIARAIVKDPRILLLDEATSALDAESERVVQDALDRVMVSRTTLVVAHRLSTIKGADVIAVLREGKIVERGRHEALMRISGGAYASLVELRSKTE</sequence>
<accession>A0A1D6G2R5</accession>
<dbReference type="EMBL" id="CM000784">
    <property type="protein sequence ID" value="AQK97657.1"/>
    <property type="molecule type" value="Genomic_DNA"/>
</dbReference>
<dbReference type="Pfam" id="PF00664">
    <property type="entry name" value="ABC_membrane"/>
    <property type="match status" value="1"/>
</dbReference>
<dbReference type="PANTHER" id="PTHR24221:SF464">
    <property type="entry name" value="OS05G0548300 PROTEIN"/>
    <property type="match status" value="1"/>
</dbReference>
<gene>
    <name evidence="11" type="ORF">ZEAMMB73_Zm00001d011644</name>
</gene>
<keyword evidence="4" id="KW-0812">Transmembrane</keyword>
<dbReference type="GO" id="GO:0005886">
    <property type="term" value="C:plasma membrane"/>
    <property type="evidence" value="ECO:0007669"/>
    <property type="project" value="UniProtKB-SubCell"/>
</dbReference>
<proteinExistence type="inferred from homology"/>
<dbReference type="InterPro" id="IPR039421">
    <property type="entry name" value="Type_1_exporter"/>
</dbReference>
<dbReference type="SUPFAM" id="SSF90123">
    <property type="entry name" value="ABC transporter transmembrane region"/>
    <property type="match status" value="1"/>
</dbReference>
<protein>
    <submittedName>
        <fullName evidence="11">ABC transporter B family member 9</fullName>
    </submittedName>
</protein>
<dbReference type="PROSITE" id="PS00211">
    <property type="entry name" value="ABC_TRANSPORTER_1"/>
    <property type="match status" value="1"/>
</dbReference>
<keyword evidence="5" id="KW-0677">Repeat</keyword>
<evidence type="ECO:0000256" key="6">
    <source>
        <dbReference type="ARBA" id="ARBA00022741"/>
    </source>
</evidence>
<dbReference type="InterPro" id="IPR027417">
    <property type="entry name" value="P-loop_NTPase"/>
</dbReference>
<dbReference type="CDD" id="cd18578">
    <property type="entry name" value="ABC_6TM_Pgp_ABCB1_D2_like"/>
    <property type="match status" value="1"/>
</dbReference>
<keyword evidence="6" id="KW-0547">Nucleotide-binding</keyword>
<reference evidence="11" key="1">
    <citation type="submission" date="2015-12" db="EMBL/GenBank/DDBJ databases">
        <title>Update maize B73 reference genome by single molecule sequencing technologies.</title>
        <authorList>
            <consortium name="Maize Genome Sequencing Project"/>
            <person name="Ware D."/>
        </authorList>
    </citation>
    <scope>NUCLEOTIDE SEQUENCE</scope>
    <source>
        <tissue evidence="11">Seedling</tissue>
    </source>
</reference>
<evidence type="ECO:0000256" key="7">
    <source>
        <dbReference type="ARBA" id="ARBA00022840"/>
    </source>
</evidence>
<evidence type="ECO:0000256" key="3">
    <source>
        <dbReference type="ARBA" id="ARBA00022448"/>
    </source>
</evidence>
<dbReference type="SMART" id="SM00382">
    <property type="entry name" value="AAA"/>
    <property type="match status" value="1"/>
</dbReference>
<evidence type="ECO:0000256" key="10">
    <source>
        <dbReference type="ARBA" id="ARBA00023180"/>
    </source>
</evidence>
<dbReference type="Gene3D" id="1.20.1560.10">
    <property type="entry name" value="ABC transporter type 1, transmembrane domain"/>
    <property type="match status" value="2"/>
</dbReference>
<evidence type="ECO:0000313" key="11">
    <source>
        <dbReference type="EMBL" id="AQK97657.1"/>
    </source>
</evidence>
<dbReference type="SUPFAM" id="SSF52540">
    <property type="entry name" value="P-loop containing nucleoside triphosphate hydrolases"/>
    <property type="match status" value="1"/>
</dbReference>
<dbReference type="PROSITE" id="PS50929">
    <property type="entry name" value="ABC_TM1F"/>
    <property type="match status" value="1"/>
</dbReference>
<dbReference type="GO" id="GO:0016887">
    <property type="term" value="F:ATP hydrolysis activity"/>
    <property type="evidence" value="ECO:0007669"/>
    <property type="project" value="InterPro"/>
</dbReference>
<dbReference type="PANTHER" id="PTHR24221">
    <property type="entry name" value="ATP-BINDING CASSETTE SUB-FAMILY B"/>
    <property type="match status" value="1"/>
</dbReference>
<evidence type="ECO:0000256" key="2">
    <source>
        <dbReference type="ARBA" id="ARBA00007577"/>
    </source>
</evidence>
<evidence type="ECO:0000256" key="8">
    <source>
        <dbReference type="ARBA" id="ARBA00022989"/>
    </source>
</evidence>
<dbReference type="InterPro" id="IPR011527">
    <property type="entry name" value="ABC1_TM_dom"/>
</dbReference>
<dbReference type="CDD" id="cd03249">
    <property type="entry name" value="ABC_MTABC3_MDL1_MDL2"/>
    <property type="match status" value="1"/>
</dbReference>
<dbReference type="Pfam" id="PF00005">
    <property type="entry name" value="ABC_tran"/>
    <property type="match status" value="1"/>
</dbReference>
<dbReference type="ExpressionAtlas" id="A0A1D6G2R5">
    <property type="expression patterns" value="baseline and differential"/>
</dbReference>
<dbReference type="Gene3D" id="3.40.50.300">
    <property type="entry name" value="P-loop containing nucleotide triphosphate hydrolases"/>
    <property type="match status" value="1"/>
</dbReference>
<organism evidence="11">
    <name type="scientific">Zea mays</name>
    <name type="common">Maize</name>
    <dbReference type="NCBI Taxonomy" id="4577"/>
    <lineage>
        <taxon>Eukaryota</taxon>
        <taxon>Viridiplantae</taxon>
        <taxon>Streptophyta</taxon>
        <taxon>Embryophyta</taxon>
        <taxon>Tracheophyta</taxon>
        <taxon>Spermatophyta</taxon>
        <taxon>Magnoliopsida</taxon>
        <taxon>Liliopsida</taxon>
        <taxon>Poales</taxon>
        <taxon>Poaceae</taxon>
        <taxon>PACMAD clade</taxon>
        <taxon>Panicoideae</taxon>
        <taxon>Andropogonodae</taxon>
        <taxon>Andropogoneae</taxon>
        <taxon>Tripsacinae</taxon>
        <taxon>Zea</taxon>
    </lineage>
</organism>
<comment type="subcellular location">
    <subcellularLocation>
        <location evidence="1">Cell membrane</location>
        <topology evidence="1">Multi-pass membrane protein</topology>
    </subcellularLocation>
</comment>
<dbReference type="InterPro" id="IPR017871">
    <property type="entry name" value="ABC_transporter-like_CS"/>
</dbReference>
<dbReference type="InterPro" id="IPR003593">
    <property type="entry name" value="AAA+_ATPase"/>
</dbReference>
<dbReference type="GO" id="GO:0140359">
    <property type="term" value="F:ABC-type transporter activity"/>
    <property type="evidence" value="ECO:0007669"/>
    <property type="project" value="InterPro"/>
</dbReference>
<dbReference type="InterPro" id="IPR036640">
    <property type="entry name" value="ABC1_TM_sf"/>
</dbReference>
<evidence type="ECO:0000256" key="1">
    <source>
        <dbReference type="ARBA" id="ARBA00004651"/>
    </source>
</evidence>
<keyword evidence="8" id="KW-1133">Transmembrane helix</keyword>
<keyword evidence="9" id="KW-0472">Membrane</keyword>
<keyword evidence="7" id="KW-0067">ATP-binding</keyword>
<dbReference type="InterPro" id="IPR003439">
    <property type="entry name" value="ABC_transporter-like_ATP-bd"/>
</dbReference>
<dbReference type="AlphaFoldDB" id="A0A1D6G2R5"/>
<evidence type="ECO:0000256" key="9">
    <source>
        <dbReference type="ARBA" id="ARBA00023136"/>
    </source>
</evidence>
<keyword evidence="3" id="KW-0813">Transport</keyword>
<dbReference type="FunFam" id="3.40.50.300:FF:000066">
    <property type="entry name" value="ABC transporter B family member 1"/>
    <property type="match status" value="1"/>
</dbReference>
<dbReference type="GO" id="GO:0005524">
    <property type="term" value="F:ATP binding"/>
    <property type="evidence" value="ECO:0007669"/>
    <property type="project" value="UniProtKB-KW"/>
</dbReference>
<dbReference type="PROSITE" id="PS50893">
    <property type="entry name" value="ABC_TRANSPORTER_2"/>
    <property type="match status" value="1"/>
</dbReference>
<evidence type="ECO:0000256" key="5">
    <source>
        <dbReference type="ARBA" id="ARBA00022737"/>
    </source>
</evidence>
<evidence type="ECO:0000256" key="4">
    <source>
        <dbReference type="ARBA" id="ARBA00022692"/>
    </source>
</evidence>
<comment type="similarity">
    <text evidence="2">Belongs to the ABC transporter superfamily. ABCB family. Multidrug resistance exporter (TC 3.A.1.201) subfamily.</text>
</comment>
<keyword evidence="10" id="KW-0325">Glycoprotein</keyword>
<name>A0A1D6G2R5_MAIZE</name>